<evidence type="ECO:0000313" key="4">
    <source>
        <dbReference type="EMBL" id="KAK6641932.1"/>
    </source>
</evidence>
<dbReference type="Pfam" id="PF00538">
    <property type="entry name" value="Linker_histone"/>
    <property type="match status" value="1"/>
</dbReference>
<dbReference type="SMART" id="SM00526">
    <property type="entry name" value="H15"/>
    <property type="match status" value="1"/>
</dbReference>
<feature type="domain" description="H15" evidence="3">
    <location>
        <begin position="158"/>
        <end position="229"/>
    </location>
</feature>
<dbReference type="SUPFAM" id="SSF46785">
    <property type="entry name" value="Winged helix' DNA-binding domain"/>
    <property type="match status" value="1"/>
</dbReference>
<name>A0ABR1BF35_POLSC</name>
<dbReference type="InterPro" id="IPR036390">
    <property type="entry name" value="WH_DNA-bd_sf"/>
</dbReference>
<feature type="compositionally biased region" description="Polar residues" evidence="2">
    <location>
        <begin position="243"/>
        <end position="260"/>
    </location>
</feature>
<protein>
    <recommendedName>
        <fullName evidence="3">H15 domain-containing protein</fullName>
    </recommendedName>
</protein>
<comment type="caution">
    <text evidence="4">The sequence shown here is derived from an EMBL/GenBank/DDBJ whole genome shotgun (WGS) entry which is preliminary data.</text>
</comment>
<keyword evidence="5" id="KW-1185">Reference proteome</keyword>
<feature type="region of interest" description="Disordered" evidence="2">
    <location>
        <begin position="1"/>
        <end position="26"/>
    </location>
</feature>
<feature type="compositionally biased region" description="Polar residues" evidence="2">
    <location>
        <begin position="9"/>
        <end position="21"/>
    </location>
</feature>
<dbReference type="InterPro" id="IPR036388">
    <property type="entry name" value="WH-like_DNA-bd_sf"/>
</dbReference>
<evidence type="ECO:0000259" key="3">
    <source>
        <dbReference type="PROSITE" id="PS51504"/>
    </source>
</evidence>
<reference evidence="4 5" key="1">
    <citation type="submission" date="2023-09" db="EMBL/GenBank/DDBJ databases">
        <title>Genomes of two closely related lineages of the louse Polyplax serrata with different host specificities.</title>
        <authorList>
            <person name="Martinu J."/>
            <person name="Tarabai H."/>
            <person name="Stefka J."/>
            <person name="Hypsa V."/>
        </authorList>
    </citation>
    <scope>NUCLEOTIDE SEQUENCE [LARGE SCALE GENOMIC DNA]</scope>
    <source>
        <strain evidence="4">98ZLc_SE</strain>
    </source>
</reference>
<proteinExistence type="predicted"/>
<keyword evidence="1" id="KW-0677">Repeat</keyword>
<accession>A0ABR1BF35</accession>
<evidence type="ECO:0000256" key="2">
    <source>
        <dbReference type="SAM" id="MobiDB-lite"/>
    </source>
</evidence>
<dbReference type="Proteomes" id="UP001359485">
    <property type="component" value="Unassembled WGS sequence"/>
</dbReference>
<dbReference type="PROSITE" id="PS51504">
    <property type="entry name" value="H15"/>
    <property type="match status" value="1"/>
</dbReference>
<evidence type="ECO:0000313" key="5">
    <source>
        <dbReference type="Proteomes" id="UP001359485"/>
    </source>
</evidence>
<sequence length="278" mass="31909">MMERRGDWSINSDHTTNSQSADVPEAQKVITKLETQVEEQKRLRLQEAKQVEAKAALIKEWVANKLRGLEEQNQQLREQNDRCNQQIELLRNHLEQLRHMKPGVRTSLSLDVEKEEIQPLNNICNSMSQFVGKLWDRFRRALGGIVEGEDSDNNCDGSKGGARTLDFVQSAIYNLRGRNGSSFEDILDYLCSQYEVDEETVRGRVLTALRRGVSIGVLEQEGSLYRLTKCREKKAHRWRKDSQNSTNECTNCKPNSTEGYQNDEGVDDIDALDLEDNY</sequence>
<dbReference type="InterPro" id="IPR005818">
    <property type="entry name" value="Histone_H1/H5_H15"/>
</dbReference>
<feature type="region of interest" description="Disordered" evidence="2">
    <location>
        <begin position="243"/>
        <end position="270"/>
    </location>
</feature>
<evidence type="ECO:0000256" key="1">
    <source>
        <dbReference type="ARBA" id="ARBA00022737"/>
    </source>
</evidence>
<gene>
    <name evidence="4" type="ORF">RUM44_013652</name>
</gene>
<dbReference type="PANTHER" id="PTHR22903">
    <property type="entry name" value="PLEKHH PROTEIN"/>
    <property type="match status" value="1"/>
</dbReference>
<dbReference type="EMBL" id="JAWJWF010000001">
    <property type="protein sequence ID" value="KAK6641932.1"/>
    <property type="molecule type" value="Genomic_DNA"/>
</dbReference>
<dbReference type="PANTHER" id="PTHR22903:SF8">
    <property type="entry name" value="MAX-1A"/>
    <property type="match status" value="1"/>
</dbReference>
<dbReference type="Gene3D" id="1.10.10.10">
    <property type="entry name" value="Winged helix-like DNA-binding domain superfamily/Winged helix DNA-binding domain"/>
    <property type="match status" value="1"/>
</dbReference>
<organism evidence="4 5">
    <name type="scientific">Polyplax serrata</name>
    <name type="common">Common mouse louse</name>
    <dbReference type="NCBI Taxonomy" id="468196"/>
    <lineage>
        <taxon>Eukaryota</taxon>
        <taxon>Metazoa</taxon>
        <taxon>Ecdysozoa</taxon>
        <taxon>Arthropoda</taxon>
        <taxon>Hexapoda</taxon>
        <taxon>Insecta</taxon>
        <taxon>Pterygota</taxon>
        <taxon>Neoptera</taxon>
        <taxon>Paraneoptera</taxon>
        <taxon>Psocodea</taxon>
        <taxon>Troctomorpha</taxon>
        <taxon>Phthiraptera</taxon>
        <taxon>Anoplura</taxon>
        <taxon>Polyplacidae</taxon>
        <taxon>Polyplax</taxon>
    </lineage>
</organism>